<feature type="region of interest" description="Disordered" evidence="9">
    <location>
        <begin position="240"/>
        <end position="263"/>
    </location>
</feature>
<evidence type="ECO:0000256" key="4">
    <source>
        <dbReference type="ARBA" id="ARBA00007210"/>
    </source>
</evidence>
<evidence type="ECO:0000256" key="1">
    <source>
        <dbReference type="ARBA" id="ARBA00002660"/>
    </source>
</evidence>
<comment type="subcellular location">
    <subcellularLocation>
        <location evidence="3">Cell projection</location>
        <location evidence="3">Growth cone</location>
    </subcellularLocation>
    <subcellularLocation>
        <location evidence="2">Cytoplasm</location>
        <location evidence="2">Perinuclear region</location>
    </subcellularLocation>
</comment>
<dbReference type="GO" id="GO:0030426">
    <property type="term" value="C:growth cone"/>
    <property type="evidence" value="ECO:0007669"/>
    <property type="project" value="UniProtKB-SubCell"/>
</dbReference>
<dbReference type="GO" id="GO:0015031">
    <property type="term" value="P:protein transport"/>
    <property type="evidence" value="ECO:0007669"/>
    <property type="project" value="UniProtKB-KW"/>
</dbReference>
<evidence type="ECO:0000256" key="3">
    <source>
        <dbReference type="ARBA" id="ARBA00004624"/>
    </source>
</evidence>
<dbReference type="CDD" id="cd01226">
    <property type="entry name" value="PH_RalBD_exo84"/>
    <property type="match status" value="1"/>
</dbReference>
<comment type="function">
    <text evidence="1">Component of the exocyst complex involved in the docking of exocytic vesicles with fusion sites on the plasma membrane.</text>
</comment>
<dbReference type="OMA" id="AAWLPNR"/>
<dbReference type="SUPFAM" id="SSF50729">
    <property type="entry name" value="PH domain-like"/>
    <property type="match status" value="1"/>
</dbReference>
<feature type="domain" description="PH" evidence="10">
    <location>
        <begin position="133"/>
        <end position="236"/>
    </location>
</feature>
<dbReference type="InterPro" id="IPR042561">
    <property type="entry name" value="Exo84_C_1"/>
</dbReference>
<dbReference type="AlphaFoldDB" id="A0A8I6RGV2"/>
<evidence type="ECO:0000256" key="8">
    <source>
        <dbReference type="ARBA" id="ARBA00022927"/>
    </source>
</evidence>
<dbReference type="EnsemblMetazoa" id="XM_014389739.2">
    <property type="protein sequence ID" value="XP_014245225.1"/>
    <property type="gene ID" value="LOC106664230"/>
</dbReference>
<dbReference type="KEGG" id="clec:106664230"/>
<comment type="similarity">
    <text evidence="4">Belongs to the EXO84 family.</text>
</comment>
<dbReference type="InterPro" id="IPR032403">
    <property type="entry name" value="Exo84_C"/>
</dbReference>
<dbReference type="SUPFAM" id="SSF74788">
    <property type="entry name" value="Cullin repeat-like"/>
    <property type="match status" value="1"/>
</dbReference>
<keyword evidence="12" id="KW-1185">Reference proteome</keyword>
<dbReference type="SMART" id="SM00233">
    <property type="entry name" value="PH"/>
    <property type="match status" value="1"/>
</dbReference>
<dbReference type="InterPro" id="IPR033961">
    <property type="entry name" value="Exo84"/>
</dbReference>
<keyword evidence="7" id="KW-0268">Exocytosis</keyword>
<dbReference type="GO" id="GO:0048471">
    <property type="term" value="C:perinuclear region of cytoplasm"/>
    <property type="evidence" value="ECO:0007669"/>
    <property type="project" value="UniProtKB-SubCell"/>
</dbReference>
<evidence type="ECO:0000256" key="9">
    <source>
        <dbReference type="SAM" id="MobiDB-lite"/>
    </source>
</evidence>
<dbReference type="Pfam" id="PF00169">
    <property type="entry name" value="PH"/>
    <property type="match status" value="1"/>
</dbReference>
<proteinExistence type="inferred from homology"/>
<dbReference type="InterPro" id="IPR016159">
    <property type="entry name" value="Cullin_repeat-like_dom_sf"/>
</dbReference>
<accession>A0A8I6RGV2</accession>
<dbReference type="GO" id="GO:0000145">
    <property type="term" value="C:exocyst"/>
    <property type="evidence" value="ECO:0007669"/>
    <property type="project" value="InterPro"/>
</dbReference>
<evidence type="ECO:0000256" key="7">
    <source>
        <dbReference type="ARBA" id="ARBA00022483"/>
    </source>
</evidence>
<feature type="compositionally biased region" description="Basic and acidic residues" evidence="9">
    <location>
        <begin position="241"/>
        <end position="251"/>
    </location>
</feature>
<evidence type="ECO:0000256" key="2">
    <source>
        <dbReference type="ARBA" id="ARBA00004556"/>
    </source>
</evidence>
<dbReference type="InterPro" id="IPR042560">
    <property type="entry name" value="Exo84_C_2"/>
</dbReference>
<evidence type="ECO:0000313" key="11">
    <source>
        <dbReference type="EnsemblMetazoa" id="XP_014245225.1"/>
    </source>
</evidence>
<dbReference type="Gene3D" id="1.20.58.1210">
    <property type="entry name" value="Exo84p, N-terminal helical domain"/>
    <property type="match status" value="1"/>
</dbReference>
<dbReference type="InterPro" id="IPR001849">
    <property type="entry name" value="PH_domain"/>
</dbReference>
<dbReference type="Proteomes" id="UP000494040">
    <property type="component" value="Unassembled WGS sequence"/>
</dbReference>
<evidence type="ECO:0000313" key="12">
    <source>
        <dbReference type="Proteomes" id="UP000494040"/>
    </source>
</evidence>
<protein>
    <recommendedName>
        <fullName evidence="5">Exocyst complex component 8</fullName>
    </recommendedName>
</protein>
<dbReference type="GeneID" id="106664230"/>
<dbReference type="Gene3D" id="1.20.58.1220">
    <property type="entry name" value="Exo84p, C-terminal helical domain"/>
    <property type="match status" value="1"/>
</dbReference>
<dbReference type="Pfam" id="PF16528">
    <property type="entry name" value="Exo84_C"/>
    <property type="match status" value="1"/>
</dbReference>
<dbReference type="RefSeq" id="XP_014245225.1">
    <property type="nucleotide sequence ID" value="XM_014389739.2"/>
</dbReference>
<dbReference type="GO" id="GO:0006893">
    <property type="term" value="P:Golgi to plasma membrane transport"/>
    <property type="evidence" value="ECO:0007669"/>
    <property type="project" value="TreeGrafter"/>
</dbReference>
<evidence type="ECO:0000256" key="5">
    <source>
        <dbReference type="ARBA" id="ARBA00017509"/>
    </source>
</evidence>
<dbReference type="Gene3D" id="2.30.29.30">
    <property type="entry name" value="Pleckstrin-homology domain (PH domain)/Phosphotyrosine-binding domain (PTB)"/>
    <property type="match status" value="1"/>
</dbReference>
<organism evidence="11 12">
    <name type="scientific">Cimex lectularius</name>
    <name type="common">Bed bug</name>
    <name type="synonym">Acanthia lectularia</name>
    <dbReference type="NCBI Taxonomy" id="79782"/>
    <lineage>
        <taxon>Eukaryota</taxon>
        <taxon>Metazoa</taxon>
        <taxon>Ecdysozoa</taxon>
        <taxon>Arthropoda</taxon>
        <taxon>Hexapoda</taxon>
        <taxon>Insecta</taxon>
        <taxon>Pterygota</taxon>
        <taxon>Neoptera</taxon>
        <taxon>Paraneoptera</taxon>
        <taxon>Hemiptera</taxon>
        <taxon>Heteroptera</taxon>
        <taxon>Panheteroptera</taxon>
        <taxon>Cimicomorpha</taxon>
        <taxon>Cimicidae</taxon>
        <taxon>Cimex</taxon>
    </lineage>
</organism>
<dbReference type="InterPro" id="IPR011993">
    <property type="entry name" value="PH-like_dom_sf"/>
</dbReference>
<evidence type="ECO:0000259" key="10">
    <source>
        <dbReference type="SMART" id="SM00233"/>
    </source>
</evidence>
<reference evidence="11" key="1">
    <citation type="submission" date="2022-01" db="UniProtKB">
        <authorList>
            <consortium name="EnsemblMetazoa"/>
        </authorList>
    </citation>
    <scope>IDENTIFICATION</scope>
</reference>
<dbReference type="PANTHER" id="PTHR21426:SF12">
    <property type="entry name" value="EXOCYST COMPLEX COMPONENT 8"/>
    <property type="match status" value="1"/>
</dbReference>
<keyword evidence="8" id="KW-0653">Protein transport</keyword>
<dbReference type="OrthoDB" id="642193at2759"/>
<name>A0A8I6RGV2_CIMLE</name>
<dbReference type="PANTHER" id="PTHR21426">
    <property type="entry name" value="EXOCYST COMPLEX COMPONENT 8"/>
    <property type="match status" value="1"/>
</dbReference>
<evidence type="ECO:0000256" key="6">
    <source>
        <dbReference type="ARBA" id="ARBA00022448"/>
    </source>
</evidence>
<sequence>MAEQMKKFSSSDFNPDKYVKEVSQVCVGGLELQRHKAKIQAIAEETSQALKKNVYKNYMQFIETAREISHLEGEMYQLSHLLSEQRALLASMTSPPPQLEQVQVKDQIDKRLPNISELVDGCINLQEVEGRELLHDGDLVELDSTENIALHRCHAFLFSDIIMITTWISDRRGPAKYKYQCKYDLATLAVVNVRDFGSVKHAFKLLVFPDTRLFQCPNHQAREEWLSKFEEGKKACLNSEQAKKCNKDDPKTPPIRTDSVDSGSNPFGYFDDDGESVNEIPEWFLDAPDDLDVFIAQRLFEEAYSLIQKATEFIKESENKESLLEIQSKIESRTQLLSDTLLGEMSVSNEKSLQGGLRATRRSIKLLNQLGKSSQACELYLKVCSNVLKAQTRRVKKEGTTLSYVKRISQVFFSSLAGITGEFQYRAFPNSPSCSSSFVVWASMEVSHFMGHFVKQVFVPQASINMLAESVGIVRNESRQMGELGFDLEYQLNGHLITPVTKALTETREKLIEAIRKRATEDTWNPVRPPKIIPESLKPYIADGGWLELTANTQSFTKLFTSLLDDCLAICWPDLEYATGKVLYEVFEAQMKHIAASYENSKFLEQRPLIIKNTKYLLVDFLGNCKSKYLKKLHHIARPFEKITKLYIHLSKDHHPHTSAHILGYV</sequence>
<dbReference type="CTD" id="43163"/>
<dbReference type="Pfam" id="PF08700">
    <property type="entry name" value="VPS51_Exo84_N"/>
    <property type="match status" value="1"/>
</dbReference>
<keyword evidence="6" id="KW-0813">Transport</keyword>
<dbReference type="GO" id="GO:0006887">
    <property type="term" value="P:exocytosis"/>
    <property type="evidence" value="ECO:0007669"/>
    <property type="project" value="UniProtKB-KW"/>
</dbReference>